<dbReference type="EMBL" id="JAKWFO010000005">
    <property type="protein sequence ID" value="KAI9636669.1"/>
    <property type="molecule type" value="Genomic_DNA"/>
</dbReference>
<dbReference type="SUPFAM" id="SSF51735">
    <property type="entry name" value="NAD(P)-binding Rossmann-fold domains"/>
    <property type="match status" value="1"/>
</dbReference>
<dbReference type="PANTHER" id="PTHR43157">
    <property type="entry name" value="PHOSPHATIDYLINOSITOL-GLYCAN BIOSYNTHESIS CLASS F PROTEIN-RELATED"/>
    <property type="match status" value="1"/>
</dbReference>
<gene>
    <name evidence="2" type="ORF">MKK02DRAFT_45374</name>
</gene>
<dbReference type="PANTHER" id="PTHR43157:SF31">
    <property type="entry name" value="PHOSPHATIDYLINOSITOL-GLYCAN BIOSYNTHESIS CLASS F PROTEIN"/>
    <property type="match status" value="1"/>
</dbReference>
<keyword evidence="3" id="KW-1185">Reference proteome</keyword>
<dbReference type="GeneID" id="77732588"/>
<evidence type="ECO:0000313" key="3">
    <source>
        <dbReference type="Proteomes" id="UP001164286"/>
    </source>
</evidence>
<reference evidence="2" key="1">
    <citation type="journal article" date="2022" name="G3 (Bethesda)">
        <title>High quality genome of the basidiomycete yeast Dioszegia hungarica PDD-24b-2 isolated from cloud water.</title>
        <authorList>
            <person name="Jarrige D."/>
            <person name="Haridas S."/>
            <person name="Bleykasten-Grosshans C."/>
            <person name="Joly M."/>
            <person name="Nadalig T."/>
            <person name="Sancelme M."/>
            <person name="Vuilleumier S."/>
            <person name="Grigoriev I.V."/>
            <person name="Amato P."/>
            <person name="Bringel F."/>
        </authorList>
    </citation>
    <scope>NUCLEOTIDE SEQUENCE</scope>
    <source>
        <strain evidence="2">PDD-24b-2</strain>
    </source>
</reference>
<keyword evidence="1" id="KW-0560">Oxidoreductase</keyword>
<dbReference type="RefSeq" id="XP_052946446.1">
    <property type="nucleotide sequence ID" value="XM_053093383.1"/>
</dbReference>
<protein>
    <recommendedName>
        <fullName evidence="4">NAD(P)-binding protein</fullName>
    </recommendedName>
</protein>
<dbReference type="PRINTS" id="PR00081">
    <property type="entry name" value="GDHRDH"/>
</dbReference>
<dbReference type="AlphaFoldDB" id="A0AA38HCV7"/>
<name>A0AA38HCV7_9TREE</name>
<dbReference type="InterPro" id="IPR002347">
    <property type="entry name" value="SDR_fam"/>
</dbReference>
<dbReference type="InterPro" id="IPR036291">
    <property type="entry name" value="NAD(P)-bd_dom_sf"/>
</dbReference>
<dbReference type="Gene3D" id="3.40.50.720">
    <property type="entry name" value="NAD(P)-binding Rossmann-like Domain"/>
    <property type="match status" value="1"/>
</dbReference>
<evidence type="ECO:0000256" key="1">
    <source>
        <dbReference type="ARBA" id="ARBA00023002"/>
    </source>
</evidence>
<evidence type="ECO:0008006" key="4">
    <source>
        <dbReference type="Google" id="ProtNLM"/>
    </source>
</evidence>
<evidence type="ECO:0000313" key="2">
    <source>
        <dbReference type="EMBL" id="KAI9636669.1"/>
    </source>
</evidence>
<proteinExistence type="predicted"/>
<dbReference type="GO" id="GO:0016491">
    <property type="term" value="F:oxidoreductase activity"/>
    <property type="evidence" value="ECO:0007669"/>
    <property type="project" value="UniProtKB-KW"/>
</dbReference>
<dbReference type="Proteomes" id="UP001164286">
    <property type="component" value="Unassembled WGS sequence"/>
</dbReference>
<sequence length="336" mass="35607">MVKPAGLLSNRYEVKDMPDLTGKVAIVVGGSRGIGEAAVHALVQKNCRVHIISATEAHAEAAIDHASELTPKASELIETHQVDLGDLPAVQALCEKIASSFERLDMLMLIAGIGVAPFGMTKSGLGNHFGINNVAFLQIADILYPLLKKTAEMPNTLEGSVRIVCEASELHRSAPSDVKAESLEEMATDLGGARLYGRSKLGVIWFAQHLASVLPAYPPVLAISVHPGAVSTEQQSGATESYPILGKALEYIAPAVFMTKEQGSESALWAATAPGLGEPEKRAQVNGQYFTEADGKPGTESSQAQDPGMAARFWALCVKALKEKGNYEVKLGTAAY</sequence>
<accession>A0AA38HCV7</accession>
<comment type="caution">
    <text evidence="2">The sequence shown here is derived from an EMBL/GenBank/DDBJ whole genome shotgun (WGS) entry which is preliminary data.</text>
</comment>
<organism evidence="2 3">
    <name type="scientific">Dioszegia hungarica</name>
    <dbReference type="NCBI Taxonomy" id="4972"/>
    <lineage>
        <taxon>Eukaryota</taxon>
        <taxon>Fungi</taxon>
        <taxon>Dikarya</taxon>
        <taxon>Basidiomycota</taxon>
        <taxon>Agaricomycotina</taxon>
        <taxon>Tremellomycetes</taxon>
        <taxon>Tremellales</taxon>
        <taxon>Bulleribasidiaceae</taxon>
        <taxon>Dioszegia</taxon>
    </lineage>
</organism>
<dbReference type="Pfam" id="PF00106">
    <property type="entry name" value="adh_short"/>
    <property type="match status" value="1"/>
</dbReference>